<dbReference type="Gene3D" id="3.10.580.10">
    <property type="entry name" value="CBS-domain"/>
    <property type="match status" value="1"/>
</dbReference>
<evidence type="ECO:0000256" key="1">
    <source>
        <dbReference type="ARBA" id="ARBA00023122"/>
    </source>
</evidence>
<dbReference type="InterPro" id="IPR046342">
    <property type="entry name" value="CBS_dom_sf"/>
</dbReference>
<dbReference type="KEGG" id="eha:Ethha_1315"/>
<dbReference type="PANTHER" id="PTHR43080">
    <property type="entry name" value="CBS DOMAIN-CONTAINING PROTEIN CBSX3, MITOCHONDRIAL"/>
    <property type="match status" value="1"/>
</dbReference>
<dbReference type="eggNOG" id="COG0517">
    <property type="taxonomic scope" value="Bacteria"/>
</dbReference>
<feature type="domain" description="CBS" evidence="3">
    <location>
        <begin position="7"/>
        <end position="67"/>
    </location>
</feature>
<protein>
    <submittedName>
        <fullName evidence="4">CBS domain containing membrane protein</fullName>
    </submittedName>
</protein>
<gene>
    <name evidence="4" type="ordered locus">Ethha_1315</name>
</gene>
<organism evidence="4 5">
    <name type="scientific">Ethanoligenens harbinense (strain DSM 18485 / JCM 12961 / CGMCC 1.5033 / YUAN-3)</name>
    <dbReference type="NCBI Taxonomy" id="663278"/>
    <lineage>
        <taxon>Bacteria</taxon>
        <taxon>Bacillati</taxon>
        <taxon>Bacillota</taxon>
        <taxon>Clostridia</taxon>
        <taxon>Eubacteriales</taxon>
        <taxon>Oscillospiraceae</taxon>
        <taxon>Ethanoligenens</taxon>
    </lineage>
</organism>
<evidence type="ECO:0000256" key="2">
    <source>
        <dbReference type="PROSITE-ProRule" id="PRU00703"/>
    </source>
</evidence>
<dbReference type="PROSITE" id="PS51371">
    <property type="entry name" value="CBS"/>
    <property type="match status" value="1"/>
</dbReference>
<dbReference type="RefSeq" id="WP_013485210.1">
    <property type="nucleotide sequence ID" value="NC_014828.1"/>
</dbReference>
<dbReference type="InterPro" id="IPR000644">
    <property type="entry name" value="CBS_dom"/>
</dbReference>
<evidence type="ECO:0000313" key="4">
    <source>
        <dbReference type="EMBL" id="ADU26855.1"/>
    </source>
</evidence>
<dbReference type="AlphaFoldDB" id="E6U688"/>
<dbReference type="CDD" id="cd09834">
    <property type="entry name" value="CBS_pair_bac"/>
    <property type="match status" value="1"/>
</dbReference>
<keyword evidence="1 2" id="KW-0129">CBS domain</keyword>
<dbReference type="InterPro" id="IPR051257">
    <property type="entry name" value="Diverse_CBS-Domain"/>
</dbReference>
<sequence>MNIAFFITPKKDVVFETTDATMRQVIERMDYHRYTAIPILDEEGGYVGTLTEGDLLRKLKTTPGLDIRETSRIPVTDIPMRVQNKPVHISCDIEDLVQTVTAQNFVPVLDDDDRFIGIIKRSDILHYFFEKWMPGQTKTAAEKAASPRCQS</sequence>
<dbReference type="Proteomes" id="UP000001551">
    <property type="component" value="Chromosome"/>
</dbReference>
<dbReference type="Pfam" id="PF00571">
    <property type="entry name" value="CBS"/>
    <property type="match status" value="2"/>
</dbReference>
<name>E6U688_ETHHY</name>
<dbReference type="HOGENOM" id="CLU_117108_0_0_9"/>
<proteinExistence type="predicted"/>
<keyword evidence="5" id="KW-1185">Reference proteome</keyword>
<evidence type="ECO:0000313" key="5">
    <source>
        <dbReference type="Proteomes" id="UP000001551"/>
    </source>
</evidence>
<dbReference type="STRING" id="663278.Ethha_1315"/>
<dbReference type="PANTHER" id="PTHR43080:SF26">
    <property type="entry name" value="REGULATORY PROTEIN"/>
    <property type="match status" value="1"/>
</dbReference>
<dbReference type="EMBL" id="CP002400">
    <property type="protein sequence ID" value="ADU26855.1"/>
    <property type="molecule type" value="Genomic_DNA"/>
</dbReference>
<dbReference type="SUPFAM" id="SSF54631">
    <property type="entry name" value="CBS-domain pair"/>
    <property type="match status" value="1"/>
</dbReference>
<evidence type="ECO:0000259" key="3">
    <source>
        <dbReference type="PROSITE" id="PS51371"/>
    </source>
</evidence>
<reference evidence="4 5" key="1">
    <citation type="submission" date="2010-12" db="EMBL/GenBank/DDBJ databases">
        <title>Complete sequence of Ethanoligenens harbinense YUAN-3.</title>
        <authorList>
            <person name="Lucas S."/>
            <person name="Copeland A."/>
            <person name="Lapidus A."/>
            <person name="Cheng J.-F."/>
            <person name="Bruce D."/>
            <person name="Goodwin L."/>
            <person name="Pitluck S."/>
            <person name="Chertkov O."/>
            <person name="Misra M."/>
            <person name="Detter J.C."/>
            <person name="Han C."/>
            <person name="Tapia R."/>
            <person name="Land M."/>
            <person name="Hauser L."/>
            <person name="Jeffries C."/>
            <person name="Kyrpides N."/>
            <person name="Ivanova N."/>
            <person name="Mikhailova N."/>
            <person name="Wang A."/>
            <person name="Mouttaki H."/>
            <person name="He Z."/>
            <person name="Zhou J."/>
            <person name="Hemme C.L."/>
            <person name="Woyke T."/>
        </authorList>
    </citation>
    <scope>NUCLEOTIDE SEQUENCE [LARGE SCALE GENOMIC DNA]</scope>
    <source>
        <strain evidence="5">DSM 18485 / JCM 12961 / CGMCC 1.5033 / YUAN-3</strain>
    </source>
</reference>
<accession>E6U688</accession>